<gene>
    <name evidence="2" type="ORF">ABDJ40_15125</name>
</gene>
<dbReference type="PANTHER" id="PTHR40254:SF1">
    <property type="entry name" value="BLR0577 PROTEIN"/>
    <property type="match status" value="1"/>
</dbReference>
<comment type="caution">
    <text evidence="2">The sequence shown here is derived from an EMBL/GenBank/DDBJ whole genome shotgun (WGS) entry which is preliminary data.</text>
</comment>
<dbReference type="RefSeq" id="WP_347611117.1">
    <property type="nucleotide sequence ID" value="NZ_JBDPZC010000007.1"/>
</dbReference>
<protein>
    <submittedName>
        <fullName evidence="2">FAD/NAD(P)-binding protein</fullName>
    </submittedName>
</protein>
<dbReference type="Gene3D" id="3.50.50.60">
    <property type="entry name" value="FAD/NAD(P)-binding domain"/>
    <property type="match status" value="1"/>
</dbReference>
<reference evidence="2 3" key="1">
    <citation type="submission" date="2024-05" db="EMBL/GenBank/DDBJ databases">
        <title>Roseateles sp. 2.12 16S ribosomal RNA gene Genome sequencing and assembly.</title>
        <authorList>
            <person name="Woo H."/>
        </authorList>
    </citation>
    <scope>NUCLEOTIDE SEQUENCE [LARGE SCALE GENOMIC DNA]</scope>
    <source>
        <strain evidence="2 3">2.12</strain>
    </source>
</reference>
<dbReference type="Pfam" id="PF13454">
    <property type="entry name" value="NAD_binding_9"/>
    <property type="match status" value="1"/>
</dbReference>
<dbReference type="SUPFAM" id="SSF51905">
    <property type="entry name" value="FAD/NAD(P)-binding domain"/>
    <property type="match status" value="2"/>
</dbReference>
<dbReference type="InterPro" id="IPR036188">
    <property type="entry name" value="FAD/NAD-bd_sf"/>
</dbReference>
<feature type="domain" description="FAD-dependent urate hydroxylase HpyO/Asp monooxygenase CreE-like FAD/NAD(P)-binding" evidence="1">
    <location>
        <begin position="7"/>
        <end position="167"/>
    </location>
</feature>
<dbReference type="EMBL" id="JBDPZC010000007">
    <property type="protein sequence ID" value="MEO3714096.1"/>
    <property type="molecule type" value="Genomic_DNA"/>
</dbReference>
<evidence type="ECO:0000259" key="1">
    <source>
        <dbReference type="Pfam" id="PF13454"/>
    </source>
</evidence>
<dbReference type="Proteomes" id="UP001462640">
    <property type="component" value="Unassembled WGS sequence"/>
</dbReference>
<sequence>MRKTDIAVIGGGAACVAFLHHLVTAVDCATAARVRVRIFEPRPRLGPGLAYQGDCAAVLLNRGAQTMSASAHEAGAFAYWLRWKAMNAEDLRPWVASDLGSAYVPRPVFGMFLEDFAVEVRKSALKKGLEVQVVHEEVVAIEKGARFHVQSSEGSITADHVLLAMGSAGSFDAYGLSSAQGYIHNPYPLQPKLPALLKSSNVCIIGTGLTAVDVAVALKKAGYEGRIDMRSRSGRLPCVRGLQVRQHTLQEATRCAVMTLAAKGPGKASLRELLRLLRAELRSEGACWKHLFARHPDAQSRLRSQLTAENQVVPWQLVLASTNEVIEQAWHSLSPVAQHLVLQRFHGDWMCRRAPMPWVNAKLLLDMMDSRQLRILKGGASFTVVPAQGLIACDHLDSETRDHYQTVINATGATRQISSDQDSALLRGLLRDGHAQADWRGGLQVDFATSSLVNAQGVPDPRLRVIGHLTCGTYFFVPSLEMIAKRAQCIAEQIRDDLQRSSAASADYVSEQP</sequence>
<evidence type="ECO:0000313" key="2">
    <source>
        <dbReference type="EMBL" id="MEO3714096.1"/>
    </source>
</evidence>
<dbReference type="InterPro" id="IPR038732">
    <property type="entry name" value="HpyO/CreE_NAD-binding"/>
</dbReference>
<proteinExistence type="predicted"/>
<organism evidence="2 3">
    <name type="scientific">Roseateles flavus</name>
    <dbReference type="NCBI Taxonomy" id="3149041"/>
    <lineage>
        <taxon>Bacteria</taxon>
        <taxon>Pseudomonadati</taxon>
        <taxon>Pseudomonadota</taxon>
        <taxon>Betaproteobacteria</taxon>
        <taxon>Burkholderiales</taxon>
        <taxon>Sphaerotilaceae</taxon>
        <taxon>Roseateles</taxon>
    </lineage>
</organism>
<accession>A0ABV0GG90</accession>
<dbReference type="InterPro" id="IPR052189">
    <property type="entry name" value="L-asp_N-monooxygenase_NS-form"/>
</dbReference>
<dbReference type="PANTHER" id="PTHR40254">
    <property type="entry name" value="BLR0577 PROTEIN"/>
    <property type="match status" value="1"/>
</dbReference>
<name>A0ABV0GG90_9BURK</name>
<keyword evidence="3" id="KW-1185">Reference proteome</keyword>
<evidence type="ECO:0000313" key="3">
    <source>
        <dbReference type="Proteomes" id="UP001462640"/>
    </source>
</evidence>